<name>A0A2J6QKY3_9HELO</name>
<gene>
    <name evidence="1" type="ORF">NA56DRAFT_698171</name>
</gene>
<evidence type="ECO:0000313" key="1">
    <source>
        <dbReference type="EMBL" id="PMD26928.1"/>
    </source>
</evidence>
<keyword evidence="2" id="KW-1185">Reference proteome</keyword>
<dbReference type="Proteomes" id="UP000235672">
    <property type="component" value="Unassembled WGS sequence"/>
</dbReference>
<dbReference type="AlphaFoldDB" id="A0A2J6QKY3"/>
<dbReference type="EMBL" id="KZ613467">
    <property type="protein sequence ID" value="PMD26928.1"/>
    <property type="molecule type" value="Genomic_DNA"/>
</dbReference>
<sequence length="222" mass="24666">MGATSLCTGVAKRVPLRELIEEPMFLYIDRLALPDWDESNRTSEQHSAAQSKRVDREGKRLRLLWPDESSLSHAISLKCDKSNLWAWVLQDSPSCATFAALTNTCLEAPSHKCKKNPALIWTGKGALLSTAVCRVLVPGGSGVLGLGNSHWELQNGQRCWIGKPGSEAWVYTSKTLNSEAQLTVKINRFPKSLSILRDWQVLRERQDSAFEAEEVVVYGTIA</sequence>
<evidence type="ECO:0000313" key="2">
    <source>
        <dbReference type="Proteomes" id="UP000235672"/>
    </source>
</evidence>
<dbReference type="STRING" id="1745343.A0A2J6QKY3"/>
<organism evidence="1 2">
    <name type="scientific">Hyaloscypha hepaticicola</name>
    <dbReference type="NCBI Taxonomy" id="2082293"/>
    <lineage>
        <taxon>Eukaryota</taxon>
        <taxon>Fungi</taxon>
        <taxon>Dikarya</taxon>
        <taxon>Ascomycota</taxon>
        <taxon>Pezizomycotina</taxon>
        <taxon>Leotiomycetes</taxon>
        <taxon>Helotiales</taxon>
        <taxon>Hyaloscyphaceae</taxon>
        <taxon>Hyaloscypha</taxon>
    </lineage>
</organism>
<reference evidence="1 2" key="1">
    <citation type="submission" date="2016-05" db="EMBL/GenBank/DDBJ databases">
        <title>A degradative enzymes factory behind the ericoid mycorrhizal symbiosis.</title>
        <authorList>
            <consortium name="DOE Joint Genome Institute"/>
            <person name="Martino E."/>
            <person name="Morin E."/>
            <person name="Grelet G."/>
            <person name="Kuo A."/>
            <person name="Kohler A."/>
            <person name="Daghino S."/>
            <person name="Barry K."/>
            <person name="Choi C."/>
            <person name="Cichocki N."/>
            <person name="Clum A."/>
            <person name="Copeland A."/>
            <person name="Hainaut M."/>
            <person name="Haridas S."/>
            <person name="Labutti K."/>
            <person name="Lindquist E."/>
            <person name="Lipzen A."/>
            <person name="Khouja H.-R."/>
            <person name="Murat C."/>
            <person name="Ohm R."/>
            <person name="Olson A."/>
            <person name="Spatafora J."/>
            <person name="Veneault-Fourrey C."/>
            <person name="Henrissat B."/>
            <person name="Grigoriev I."/>
            <person name="Martin F."/>
            <person name="Perotto S."/>
        </authorList>
    </citation>
    <scope>NUCLEOTIDE SEQUENCE [LARGE SCALE GENOMIC DNA]</scope>
    <source>
        <strain evidence="1 2">UAMH 7357</strain>
    </source>
</reference>
<accession>A0A2J6QKY3</accession>
<proteinExistence type="predicted"/>
<dbReference type="OrthoDB" id="3562788at2759"/>
<protein>
    <submittedName>
        <fullName evidence="1">Uncharacterized protein</fullName>
    </submittedName>
</protein>